<name>A0A162J4K6_9HYPO</name>
<evidence type="ECO:0000313" key="2">
    <source>
        <dbReference type="EMBL" id="OAA39338.1"/>
    </source>
</evidence>
<organism evidence="2 3">
    <name type="scientific">Beauveria brongniartii RCEF 3172</name>
    <dbReference type="NCBI Taxonomy" id="1081107"/>
    <lineage>
        <taxon>Eukaryota</taxon>
        <taxon>Fungi</taxon>
        <taxon>Dikarya</taxon>
        <taxon>Ascomycota</taxon>
        <taxon>Pezizomycotina</taxon>
        <taxon>Sordariomycetes</taxon>
        <taxon>Hypocreomycetidae</taxon>
        <taxon>Hypocreales</taxon>
        <taxon>Cordycipitaceae</taxon>
        <taxon>Beauveria</taxon>
        <taxon>Beauveria brongniartii</taxon>
    </lineage>
</organism>
<dbReference type="Proteomes" id="UP000076863">
    <property type="component" value="Unassembled WGS sequence"/>
</dbReference>
<sequence>MGKRKAGKSLSQHMKRRKTEVPTIHELRYLLEPYDGSERADVVLKDETNRVILRRWYDFLSSDFRRGRKRNAINSEAIQNIRGPQIGIAAPILSQFDRWCQDPRSFWWPTRGQPALEEGSAGAPNRYGRRFIEDAIENYKKIAIYKVLWRFTTVAAYLAFRRSRLSSPRYITNVQINEFLTFMGCEVTEETTAMVWSIVKAGQRRMTFSDLLAGTAEKESVGEDADEAAYLRQKSALGVFFLDVLPDSIWDEEDGLRSEDLHNAIKHLRSIGILTLLAEKNTERVADALLNFQQLLLWPDENALRPMSRGSMHPRTSTSCISRQPAPSSTATLRDSQTSEATAAGVAPGVIHLLAAAQVTGIAGNSSKVSSTQEQHDNLFVRAHPPHAISNIRSINANFHGFTAPDCFNGSNTVLNTTDANFSVNIESTEGDHCSRFCVQPESFGDAVPADNSAGFYVQPEAFGDAVPADDSNGIYVQPEAFGDAVPPDNPAGFFTRSQSFGDNIPTDNCNGQYVEPFAAAVHINPTKFHFQPHSFDSVGARRNINSSCSATDFIQPIPPSRPITSVPPNTSLPSPTPSRYLAT</sequence>
<protein>
    <submittedName>
        <fullName evidence="2">Uncharacterized protein</fullName>
    </submittedName>
</protein>
<evidence type="ECO:0000256" key="1">
    <source>
        <dbReference type="SAM" id="MobiDB-lite"/>
    </source>
</evidence>
<feature type="region of interest" description="Disordered" evidence="1">
    <location>
        <begin position="552"/>
        <end position="584"/>
    </location>
</feature>
<feature type="compositionally biased region" description="Low complexity" evidence="1">
    <location>
        <begin position="565"/>
        <end position="574"/>
    </location>
</feature>
<proteinExistence type="predicted"/>
<reference evidence="2 3" key="1">
    <citation type="journal article" date="2016" name="Genome Biol. Evol.">
        <title>Divergent and convergent evolution of fungal pathogenicity.</title>
        <authorList>
            <person name="Shang Y."/>
            <person name="Xiao G."/>
            <person name="Zheng P."/>
            <person name="Cen K."/>
            <person name="Zhan S."/>
            <person name="Wang C."/>
        </authorList>
    </citation>
    <scope>NUCLEOTIDE SEQUENCE [LARGE SCALE GENOMIC DNA]</scope>
    <source>
        <strain evidence="2 3">RCEF 3172</strain>
    </source>
</reference>
<comment type="caution">
    <text evidence="2">The sequence shown here is derived from an EMBL/GenBank/DDBJ whole genome shotgun (WGS) entry which is preliminary data.</text>
</comment>
<accession>A0A162J4K6</accession>
<keyword evidence="3" id="KW-1185">Reference proteome</keyword>
<evidence type="ECO:0000313" key="3">
    <source>
        <dbReference type="Proteomes" id="UP000076863"/>
    </source>
</evidence>
<dbReference type="AlphaFoldDB" id="A0A162J4K6"/>
<gene>
    <name evidence="2" type="ORF">BBO_06762</name>
</gene>
<feature type="region of interest" description="Disordered" evidence="1">
    <location>
        <begin position="308"/>
        <end position="340"/>
    </location>
</feature>
<feature type="compositionally biased region" description="Polar residues" evidence="1">
    <location>
        <begin position="314"/>
        <end position="340"/>
    </location>
</feature>
<dbReference type="EMBL" id="AZHA01000023">
    <property type="protein sequence ID" value="OAA39338.1"/>
    <property type="molecule type" value="Genomic_DNA"/>
</dbReference>